<dbReference type="EMBL" id="KZ824564">
    <property type="protein sequence ID" value="RAK85708.1"/>
    <property type="molecule type" value="Genomic_DNA"/>
</dbReference>
<dbReference type="Proteomes" id="UP000249748">
    <property type="component" value="Unassembled WGS sequence"/>
</dbReference>
<proteinExistence type="predicted"/>
<accession>A0ACD1I7G9</accession>
<evidence type="ECO:0000313" key="1">
    <source>
        <dbReference type="EMBL" id="RAK85708.1"/>
    </source>
</evidence>
<name>A0ACD1I7G9_9EURO</name>
<gene>
    <name evidence="1" type="ORF">BO79DRAFT_239789</name>
</gene>
<reference evidence="1" key="1">
    <citation type="submission" date="2018-02" db="EMBL/GenBank/DDBJ databases">
        <title>The genomes of Aspergillus section Nigri reveals drivers in fungal speciation.</title>
        <authorList>
            <consortium name="DOE Joint Genome Institute"/>
            <person name="Vesth T.C."/>
            <person name="Nybo J."/>
            <person name="Theobald S."/>
            <person name="Brandl J."/>
            <person name="Frisvad J.C."/>
            <person name="Nielsen K.F."/>
            <person name="Lyhne E.K."/>
            <person name="Kogle M.E."/>
            <person name="Kuo A."/>
            <person name="Riley R."/>
            <person name="Clum A."/>
            <person name="Nolan M."/>
            <person name="Lipzen A."/>
            <person name="Salamov A."/>
            <person name="Henrissat B."/>
            <person name="Wiebenga A."/>
            <person name="De vries R.P."/>
            <person name="Grigoriev I.V."/>
            <person name="Mortensen U.H."/>
            <person name="Andersen M.R."/>
            <person name="Baker S.E."/>
        </authorList>
    </citation>
    <scope>NUCLEOTIDE SEQUENCE</scope>
    <source>
        <strain evidence="1">CBS 115574</strain>
    </source>
</reference>
<protein>
    <submittedName>
        <fullName evidence="1">Uncharacterized protein</fullName>
    </submittedName>
</protein>
<sequence>MTMGRSCKSFLTVLALGTKSLSQYAICGILYDSVRGNSETEGMERAIVSALTAAPQQGLCQPVEQAAAHVLLVSPRTGAIPTAIQEPPTLKRRRQSRPCGGPNLDGIMPFAEEAGVRGGNYDARRTTADRQLSLATLTGHFTLCYLSSDLSTSPPIVLWLREVVQLPGCVVFLILCTFCMLRHQPSLEQTARAYDSPQPTTPQRRVLSIAYHAIYGLNHSG</sequence>
<organism evidence="1 2">
    <name type="scientific">Aspergillus costaricaensis CBS 115574</name>
    <dbReference type="NCBI Taxonomy" id="1448317"/>
    <lineage>
        <taxon>Eukaryota</taxon>
        <taxon>Fungi</taxon>
        <taxon>Dikarya</taxon>
        <taxon>Ascomycota</taxon>
        <taxon>Pezizomycotina</taxon>
        <taxon>Eurotiomycetes</taxon>
        <taxon>Eurotiomycetidae</taxon>
        <taxon>Eurotiales</taxon>
        <taxon>Aspergillaceae</taxon>
        <taxon>Aspergillus</taxon>
        <taxon>Aspergillus subgen. Circumdati</taxon>
    </lineage>
</organism>
<evidence type="ECO:0000313" key="2">
    <source>
        <dbReference type="Proteomes" id="UP000249748"/>
    </source>
</evidence>
<keyword evidence="2" id="KW-1185">Reference proteome</keyword>